<feature type="compositionally biased region" description="Polar residues" evidence="1">
    <location>
        <begin position="74"/>
        <end position="106"/>
    </location>
</feature>
<keyword evidence="3" id="KW-1185">Reference proteome</keyword>
<accession>A0A0R3W4R7</accession>
<proteinExistence type="predicted"/>
<sequence>MPLVVSLAPFQGKDYFLCELLWFDYIPLSLSKFKFLFHWCINIRFPCYCLKEELAAKLNAGPVFPFGGGAHRSATSPTVTTEHASIASGDTTSASLSPGSPSNVGSDSYAEGAKLRIRLNRQRKHRARTSQLDTTDSTGPVAATSALNRIVEEEGSFSSTCMTPPLISPKPKISMVSSCSDFECKVEDVSPKPRSSSSIDSDISSKDLDAQMKPLSQQSQSSFAAENIRLADDEQEVFVEMKEDSLSKPLQQSEILHNETSIRNSSSQGDGVKDQEYTWLSVSGETPCSRAFKDDEWLKRLSHKVPNRPVSMATEYPMLSTATPIQPSLATQKVTPPPSRLVEVEDGSEKETRLSPSLGVTPPTHSEPQKPEIAPSAESEPFLAVRLRAPLRTDTTAPSDKVRTKFSSAVIDHDTNRQSRVCDLVKVFQQGSTT</sequence>
<name>A0A0R3W4R7_TAEAS</name>
<feature type="compositionally biased region" description="Polar residues" evidence="1">
    <location>
        <begin position="129"/>
        <end position="138"/>
    </location>
</feature>
<dbReference type="OrthoDB" id="6263733at2759"/>
<evidence type="ECO:0000313" key="3">
    <source>
        <dbReference type="Proteomes" id="UP000282613"/>
    </source>
</evidence>
<dbReference type="Proteomes" id="UP000282613">
    <property type="component" value="Unassembled WGS sequence"/>
</dbReference>
<feature type="region of interest" description="Disordered" evidence="1">
    <location>
        <begin position="323"/>
        <end position="405"/>
    </location>
</feature>
<feature type="region of interest" description="Disordered" evidence="1">
    <location>
        <begin position="249"/>
        <end position="272"/>
    </location>
</feature>
<dbReference type="WBParaSite" id="TASK_0000505501-mRNA-1">
    <property type="protein sequence ID" value="TASK_0000505501-mRNA-1"/>
    <property type="gene ID" value="TASK_0000505501"/>
</dbReference>
<protein>
    <submittedName>
        <fullName evidence="2 4">Uncharacterized protein</fullName>
    </submittedName>
</protein>
<evidence type="ECO:0000256" key="1">
    <source>
        <dbReference type="SAM" id="MobiDB-lite"/>
    </source>
</evidence>
<feature type="region of interest" description="Disordered" evidence="1">
    <location>
        <begin position="74"/>
        <end position="108"/>
    </location>
</feature>
<evidence type="ECO:0000313" key="4">
    <source>
        <dbReference type="WBParaSite" id="TASK_0000505501-mRNA-1"/>
    </source>
</evidence>
<dbReference type="EMBL" id="UYRS01018388">
    <property type="protein sequence ID" value="VDK34429.1"/>
    <property type="molecule type" value="Genomic_DNA"/>
</dbReference>
<feature type="region of interest" description="Disordered" evidence="1">
    <location>
        <begin position="120"/>
        <end position="140"/>
    </location>
</feature>
<gene>
    <name evidence="2" type="ORF">TASK_LOCUS5056</name>
</gene>
<organism evidence="4">
    <name type="scientific">Taenia asiatica</name>
    <name type="common">Asian tapeworm</name>
    <dbReference type="NCBI Taxonomy" id="60517"/>
    <lineage>
        <taxon>Eukaryota</taxon>
        <taxon>Metazoa</taxon>
        <taxon>Spiralia</taxon>
        <taxon>Lophotrochozoa</taxon>
        <taxon>Platyhelminthes</taxon>
        <taxon>Cestoda</taxon>
        <taxon>Eucestoda</taxon>
        <taxon>Cyclophyllidea</taxon>
        <taxon>Taeniidae</taxon>
        <taxon>Taenia</taxon>
    </lineage>
</organism>
<feature type="compositionally biased region" description="Polar residues" evidence="1">
    <location>
        <begin position="249"/>
        <end position="269"/>
    </location>
</feature>
<reference evidence="4" key="1">
    <citation type="submission" date="2017-02" db="UniProtKB">
        <authorList>
            <consortium name="WormBaseParasite"/>
        </authorList>
    </citation>
    <scope>IDENTIFICATION</scope>
</reference>
<dbReference type="AlphaFoldDB" id="A0A0R3W4R7"/>
<evidence type="ECO:0000313" key="2">
    <source>
        <dbReference type="EMBL" id="VDK34429.1"/>
    </source>
</evidence>
<reference evidence="2 3" key="2">
    <citation type="submission" date="2018-11" db="EMBL/GenBank/DDBJ databases">
        <authorList>
            <consortium name="Pathogen Informatics"/>
        </authorList>
    </citation>
    <scope>NUCLEOTIDE SEQUENCE [LARGE SCALE GENOMIC DNA]</scope>
</reference>
<feature type="compositionally biased region" description="Polar residues" evidence="1">
    <location>
        <begin position="323"/>
        <end position="334"/>
    </location>
</feature>